<dbReference type="EMBL" id="JBEWTB010000002">
    <property type="protein sequence ID" value="MET4756903.1"/>
    <property type="molecule type" value="Genomic_DNA"/>
</dbReference>
<protein>
    <submittedName>
        <fullName evidence="1">Transglutaminase-like cysteine proteinase</fullName>
    </submittedName>
</protein>
<comment type="caution">
    <text evidence="1">The sequence shown here is derived from an EMBL/GenBank/DDBJ whole genome shotgun (WGS) entry which is preliminary data.</text>
</comment>
<evidence type="ECO:0000313" key="2">
    <source>
        <dbReference type="Proteomes" id="UP001549366"/>
    </source>
</evidence>
<dbReference type="Proteomes" id="UP001549366">
    <property type="component" value="Unassembled WGS sequence"/>
</dbReference>
<evidence type="ECO:0000313" key="1">
    <source>
        <dbReference type="EMBL" id="MET4756903.1"/>
    </source>
</evidence>
<dbReference type="Pfam" id="PF06035">
    <property type="entry name" value="Peptidase_C93"/>
    <property type="match status" value="1"/>
</dbReference>
<keyword evidence="2" id="KW-1185">Reference proteome</keyword>
<dbReference type="PANTHER" id="PTHR39327">
    <property type="match status" value="1"/>
</dbReference>
<dbReference type="PANTHER" id="PTHR39327:SF1">
    <property type="entry name" value="BLR5470 PROTEIN"/>
    <property type="match status" value="1"/>
</dbReference>
<dbReference type="Gene3D" id="3.10.620.30">
    <property type="match status" value="1"/>
</dbReference>
<dbReference type="InterPro" id="IPR010319">
    <property type="entry name" value="Transglutaminase-like_Cys_pept"/>
</dbReference>
<organism evidence="1 2">
    <name type="scientific">Endozoicomonas lisbonensis</name>
    <dbReference type="NCBI Taxonomy" id="3120522"/>
    <lineage>
        <taxon>Bacteria</taxon>
        <taxon>Pseudomonadati</taxon>
        <taxon>Pseudomonadota</taxon>
        <taxon>Gammaproteobacteria</taxon>
        <taxon>Oceanospirillales</taxon>
        <taxon>Endozoicomonadaceae</taxon>
        <taxon>Endozoicomonas</taxon>
    </lineage>
</organism>
<reference evidence="1 2" key="1">
    <citation type="submission" date="2024-06" db="EMBL/GenBank/DDBJ databases">
        <title>Genomic Encyclopedia of Type Strains, Phase V (KMG-V): Genome sequencing to study the core and pangenomes of soil and plant-associated prokaryotes.</title>
        <authorList>
            <person name="Whitman W."/>
        </authorList>
    </citation>
    <scope>NUCLEOTIDE SEQUENCE [LARGE SCALE GENOMIC DNA]</scope>
    <source>
        <strain evidence="1 2">NE40</strain>
    </source>
</reference>
<sequence>MLARFIFNFLMVCTLSLAFASEFYVSKKLLDNVQKLYGEMAVRRMHAWQDLLDKGRGLPEREKLEKVNIFFNRLEFVTDLQHWGKDDFWATPVEFLASGGGDCEDFSIAKYFTLRELGVADERLRITYVKALRINQAHMVLTYYPESGKEPLILDNLEGEILPASKRKDLKPVYNFNGDGLWVARQRGKGVRVGKADRISLWMDLRERFSDELNKTEKIELRKPGSTTGKKP</sequence>
<accession>A0ABV2SGL1</accession>
<proteinExistence type="predicted"/>
<gene>
    <name evidence="1" type="ORF">V5J35_002095</name>
</gene>
<name>A0ABV2SGL1_9GAMM</name>